<name>A0A1W5CWL9_9LECA</name>
<dbReference type="Proteomes" id="UP000192927">
    <property type="component" value="Unassembled WGS sequence"/>
</dbReference>
<dbReference type="PANTHER" id="PTHR45348:SF2">
    <property type="entry name" value="ZINC-TYPE ALCOHOL DEHYDROGENASE-LIKE PROTEIN C2E1P3.01"/>
    <property type="match status" value="1"/>
</dbReference>
<keyword evidence="5" id="KW-1185">Reference proteome</keyword>
<dbReference type="InterPro" id="IPR036291">
    <property type="entry name" value="NAD(P)-bd_dom_sf"/>
</dbReference>
<dbReference type="CDD" id="cd08249">
    <property type="entry name" value="enoyl_reductase_like"/>
    <property type="match status" value="1"/>
</dbReference>
<organism evidence="4 5">
    <name type="scientific">Lasallia pustulata</name>
    <dbReference type="NCBI Taxonomy" id="136370"/>
    <lineage>
        <taxon>Eukaryota</taxon>
        <taxon>Fungi</taxon>
        <taxon>Dikarya</taxon>
        <taxon>Ascomycota</taxon>
        <taxon>Pezizomycotina</taxon>
        <taxon>Lecanoromycetes</taxon>
        <taxon>OSLEUM clade</taxon>
        <taxon>Umbilicariomycetidae</taxon>
        <taxon>Umbilicariales</taxon>
        <taxon>Umbilicariaceae</taxon>
        <taxon>Lasallia</taxon>
    </lineage>
</organism>
<sequence length="354" mass="37836">MPSSSTQKAIVIRGLKKTELVSDRPIPKLRDDYILVKTAAVALNPTDWKSIDNLGMDGALSGCDYAGTVEDVGKGVTKQWKKGDRVAGFAHGGDVVQHENGAFAEYIVVKGDLQMAIPDSVSFEEAATLGIGVFTVGQGLYQSLGLPLPTEPAKEAFPVLIYGGSTATGSLAIQFAKLSGLIVVTTSSPKNFSLCKSMGADAVFDYNDPSAAEQIREFTDNKLKYAFDTISVEQSAAICAAALSSASGCAYSSLLPVKLPRQDIENKYTVVYTIANEYFRMGQQGKEFPAKQQDFDFAKKFGGIAEKLLAAGKFKVHPPSVRQGGLKGVLEGLQELREGKVSGVKLVYKISETP</sequence>
<dbReference type="InterPro" id="IPR020843">
    <property type="entry name" value="ER"/>
</dbReference>
<dbReference type="GO" id="GO:0016651">
    <property type="term" value="F:oxidoreductase activity, acting on NAD(P)H"/>
    <property type="evidence" value="ECO:0007669"/>
    <property type="project" value="InterPro"/>
</dbReference>
<dbReference type="SMART" id="SM00829">
    <property type="entry name" value="PKS_ER"/>
    <property type="match status" value="1"/>
</dbReference>
<evidence type="ECO:0000256" key="1">
    <source>
        <dbReference type="ARBA" id="ARBA00008072"/>
    </source>
</evidence>
<dbReference type="InterPro" id="IPR013149">
    <property type="entry name" value="ADH-like_C"/>
</dbReference>
<dbReference type="EMBL" id="FWEW01000597">
    <property type="protein sequence ID" value="SLM35226.1"/>
    <property type="molecule type" value="Genomic_DNA"/>
</dbReference>
<evidence type="ECO:0000256" key="2">
    <source>
        <dbReference type="ARBA" id="ARBA00023002"/>
    </source>
</evidence>
<evidence type="ECO:0000313" key="5">
    <source>
        <dbReference type="Proteomes" id="UP000192927"/>
    </source>
</evidence>
<dbReference type="Pfam" id="PF00107">
    <property type="entry name" value="ADH_zinc_N"/>
    <property type="match status" value="1"/>
</dbReference>
<dbReference type="Pfam" id="PF08240">
    <property type="entry name" value="ADH_N"/>
    <property type="match status" value="1"/>
</dbReference>
<proteinExistence type="inferred from homology"/>
<dbReference type="InterPro" id="IPR047122">
    <property type="entry name" value="Trans-enoyl_RdTase-like"/>
</dbReference>
<dbReference type="InterPro" id="IPR013154">
    <property type="entry name" value="ADH-like_N"/>
</dbReference>
<evidence type="ECO:0000313" key="4">
    <source>
        <dbReference type="EMBL" id="SLM35226.1"/>
    </source>
</evidence>
<reference evidence="5" key="1">
    <citation type="submission" date="2017-03" db="EMBL/GenBank/DDBJ databases">
        <authorList>
            <person name="Sharma R."/>
            <person name="Thines M."/>
        </authorList>
    </citation>
    <scope>NUCLEOTIDE SEQUENCE [LARGE SCALE GENOMIC DNA]</scope>
</reference>
<comment type="similarity">
    <text evidence="1">Belongs to the zinc-containing alcohol dehydrogenase family.</text>
</comment>
<dbReference type="Gene3D" id="3.40.50.720">
    <property type="entry name" value="NAD(P)-binding Rossmann-like Domain"/>
    <property type="match status" value="1"/>
</dbReference>
<feature type="domain" description="Enoyl reductase (ER)" evidence="3">
    <location>
        <begin position="13"/>
        <end position="271"/>
    </location>
</feature>
<dbReference type="SUPFAM" id="SSF50129">
    <property type="entry name" value="GroES-like"/>
    <property type="match status" value="1"/>
</dbReference>
<dbReference type="Gene3D" id="3.90.180.10">
    <property type="entry name" value="Medium-chain alcohol dehydrogenases, catalytic domain"/>
    <property type="match status" value="1"/>
</dbReference>
<dbReference type="SUPFAM" id="SSF51735">
    <property type="entry name" value="NAD(P)-binding Rossmann-fold domains"/>
    <property type="match status" value="1"/>
</dbReference>
<dbReference type="InterPro" id="IPR011032">
    <property type="entry name" value="GroES-like_sf"/>
</dbReference>
<accession>A0A1W5CWL9</accession>
<dbReference type="PANTHER" id="PTHR45348">
    <property type="entry name" value="HYPOTHETICAL OXIDOREDUCTASE (EUROFUNG)"/>
    <property type="match status" value="1"/>
</dbReference>
<evidence type="ECO:0000259" key="3">
    <source>
        <dbReference type="SMART" id="SM00829"/>
    </source>
</evidence>
<dbReference type="AlphaFoldDB" id="A0A1W5CWL9"/>
<protein>
    <submittedName>
        <fullName evidence="4">Polyketide synthase, enoylreductase</fullName>
    </submittedName>
</protein>
<keyword evidence="2" id="KW-0560">Oxidoreductase</keyword>